<evidence type="ECO:0000256" key="1">
    <source>
        <dbReference type="ARBA" id="ARBA00004651"/>
    </source>
</evidence>
<accession>A0A4R3MB22</accession>
<keyword evidence="2" id="KW-1003">Cell membrane</keyword>
<comment type="subcellular location">
    <subcellularLocation>
        <location evidence="1">Cell membrane</location>
        <topology evidence="1">Multi-pass membrane protein</topology>
    </subcellularLocation>
</comment>
<feature type="transmembrane region" description="Helical" evidence="7">
    <location>
        <begin position="384"/>
        <end position="405"/>
    </location>
</feature>
<dbReference type="AlphaFoldDB" id="A0A4R3MB22"/>
<proteinExistence type="predicted"/>
<feature type="transmembrane region" description="Helical" evidence="7">
    <location>
        <begin position="61"/>
        <end position="84"/>
    </location>
</feature>
<feature type="transmembrane region" description="Helical" evidence="7">
    <location>
        <begin position="229"/>
        <end position="251"/>
    </location>
</feature>
<feature type="transmembrane region" description="Helical" evidence="7">
    <location>
        <begin position="90"/>
        <end position="111"/>
    </location>
</feature>
<dbReference type="EMBL" id="SMAK01000005">
    <property type="protein sequence ID" value="TCT10710.1"/>
    <property type="molecule type" value="Genomic_DNA"/>
</dbReference>
<feature type="transmembrane region" description="Helical" evidence="7">
    <location>
        <begin position="197"/>
        <end position="223"/>
    </location>
</feature>
<evidence type="ECO:0000256" key="3">
    <source>
        <dbReference type="ARBA" id="ARBA00022692"/>
    </source>
</evidence>
<dbReference type="GO" id="GO:0005886">
    <property type="term" value="C:plasma membrane"/>
    <property type="evidence" value="ECO:0007669"/>
    <property type="project" value="UniProtKB-SubCell"/>
</dbReference>
<dbReference type="InterPro" id="IPR002797">
    <property type="entry name" value="Polysacc_synth"/>
</dbReference>
<feature type="transmembrane region" description="Helical" evidence="7">
    <location>
        <begin position="355"/>
        <end position="378"/>
    </location>
</feature>
<feature type="transmembrane region" description="Helical" evidence="7">
    <location>
        <begin position="166"/>
        <end position="185"/>
    </location>
</feature>
<sequence>MLQEAPQPGCRTGSESVHQSAPADNRNEATGLARFATQLREMLGAIVRAEDDRTLAQRTAFIAFFIRASSAALALVSQILLARWLGSHEYGIFAFAFVTLVLVGGLIPLGFPTAGQRFIAEYTEAGRPDLTRGYVFGSRLFVVGVGTLVAVVGAAGLWLFSERIGGDYVLPLYLVLVCLPVYALMEVQDGIARNYSWIDLALALPYLVRPLSILAIVGGTILVTGHADAVTAGYALIAAVWITGMAQLILLDIRLGRRLPKGRRSYAWKGWTVTALPIFLVESFYMLLTNTDVLVVSLYMGPADVGVYYAAVKVLALVSFVPFAVTAASAHKYAEYNTAGDVARLQSFVRDTVRWTFWPALLASLAILVAGKPLLWLFGPDFSAGYPLLFILVIGLMARAMVGPVDRVLNMLGQQNACAIVYAGAFALNLALNFTLIPRFGLSGAAWATSTALIVESILLFFVAKSRLGLHVFVLDSRR</sequence>
<dbReference type="Pfam" id="PF01943">
    <property type="entry name" value="Polysacc_synt"/>
    <property type="match status" value="1"/>
</dbReference>
<keyword evidence="5 7" id="KW-0472">Membrane</keyword>
<evidence type="ECO:0000256" key="6">
    <source>
        <dbReference type="SAM" id="MobiDB-lite"/>
    </source>
</evidence>
<name>A0A4R3MB22_9HYPH</name>
<dbReference type="CDD" id="cd13128">
    <property type="entry name" value="MATE_Wzx_like"/>
    <property type="match status" value="1"/>
</dbReference>
<evidence type="ECO:0000256" key="5">
    <source>
        <dbReference type="ARBA" id="ARBA00023136"/>
    </source>
</evidence>
<keyword evidence="3 7" id="KW-0812">Transmembrane</keyword>
<comment type="caution">
    <text evidence="8">The sequence shown here is derived from an EMBL/GenBank/DDBJ whole genome shotgun (WGS) entry which is preliminary data.</text>
</comment>
<organism evidence="8 9">
    <name type="scientific">Tepidamorphus gemmatus</name>
    <dbReference type="NCBI Taxonomy" id="747076"/>
    <lineage>
        <taxon>Bacteria</taxon>
        <taxon>Pseudomonadati</taxon>
        <taxon>Pseudomonadota</taxon>
        <taxon>Alphaproteobacteria</taxon>
        <taxon>Hyphomicrobiales</taxon>
        <taxon>Tepidamorphaceae</taxon>
        <taxon>Tepidamorphus</taxon>
    </lineage>
</organism>
<feature type="transmembrane region" description="Helical" evidence="7">
    <location>
        <begin position="417"/>
        <end position="438"/>
    </location>
</feature>
<feature type="region of interest" description="Disordered" evidence="6">
    <location>
        <begin position="1"/>
        <end position="26"/>
    </location>
</feature>
<dbReference type="OrthoDB" id="9800982at2"/>
<evidence type="ECO:0000256" key="4">
    <source>
        <dbReference type="ARBA" id="ARBA00022989"/>
    </source>
</evidence>
<evidence type="ECO:0000313" key="9">
    <source>
        <dbReference type="Proteomes" id="UP000295678"/>
    </source>
</evidence>
<evidence type="ECO:0000256" key="2">
    <source>
        <dbReference type="ARBA" id="ARBA00022475"/>
    </source>
</evidence>
<dbReference type="InterPro" id="IPR050833">
    <property type="entry name" value="Poly_Biosynth_Transport"/>
</dbReference>
<reference evidence="8 9" key="1">
    <citation type="submission" date="2019-03" db="EMBL/GenBank/DDBJ databases">
        <title>Genomic Encyclopedia of Type Strains, Phase IV (KMG-IV): sequencing the most valuable type-strain genomes for metagenomic binning, comparative biology and taxonomic classification.</title>
        <authorList>
            <person name="Goeker M."/>
        </authorList>
    </citation>
    <scope>NUCLEOTIDE SEQUENCE [LARGE SCALE GENOMIC DNA]</scope>
    <source>
        <strain evidence="8 9">DSM 19345</strain>
    </source>
</reference>
<keyword evidence="4 7" id="KW-1133">Transmembrane helix</keyword>
<feature type="transmembrane region" description="Helical" evidence="7">
    <location>
        <begin position="444"/>
        <end position="464"/>
    </location>
</feature>
<feature type="transmembrane region" description="Helical" evidence="7">
    <location>
        <begin position="271"/>
        <end position="288"/>
    </location>
</feature>
<evidence type="ECO:0000256" key="7">
    <source>
        <dbReference type="SAM" id="Phobius"/>
    </source>
</evidence>
<dbReference type="PANTHER" id="PTHR30250">
    <property type="entry name" value="PST FAMILY PREDICTED COLANIC ACID TRANSPORTER"/>
    <property type="match status" value="1"/>
</dbReference>
<feature type="transmembrane region" description="Helical" evidence="7">
    <location>
        <begin position="308"/>
        <end position="334"/>
    </location>
</feature>
<keyword evidence="9" id="KW-1185">Reference proteome</keyword>
<protein>
    <submittedName>
        <fullName evidence="8">O-antigen/teichoic acid export membrane protein</fullName>
    </submittedName>
</protein>
<dbReference type="Proteomes" id="UP000295678">
    <property type="component" value="Unassembled WGS sequence"/>
</dbReference>
<evidence type="ECO:0000313" key="8">
    <source>
        <dbReference type="EMBL" id="TCT10710.1"/>
    </source>
</evidence>
<dbReference type="PANTHER" id="PTHR30250:SF11">
    <property type="entry name" value="O-ANTIGEN TRANSPORTER-RELATED"/>
    <property type="match status" value="1"/>
</dbReference>
<feature type="transmembrane region" description="Helical" evidence="7">
    <location>
        <begin position="140"/>
        <end position="160"/>
    </location>
</feature>
<gene>
    <name evidence="8" type="ORF">EDC22_105210</name>
</gene>